<feature type="non-terminal residue" evidence="9">
    <location>
        <position position="1"/>
    </location>
</feature>
<evidence type="ECO:0000256" key="5">
    <source>
        <dbReference type="ARBA" id="ARBA00023163"/>
    </source>
</evidence>
<feature type="non-terminal residue" evidence="9">
    <location>
        <position position="137"/>
    </location>
</feature>
<evidence type="ECO:0000256" key="6">
    <source>
        <dbReference type="ARBA" id="ARBA00023242"/>
    </source>
</evidence>
<accession>A0ABD0RKE0</accession>
<gene>
    <name evidence="9" type="ORF">M9458_006867</name>
</gene>
<dbReference type="EMBL" id="JAMKFB020000003">
    <property type="protein sequence ID" value="KAL0198327.1"/>
    <property type="molecule type" value="Genomic_DNA"/>
</dbReference>
<evidence type="ECO:0000256" key="4">
    <source>
        <dbReference type="ARBA" id="ARBA00023015"/>
    </source>
</evidence>
<feature type="region of interest" description="Disordered" evidence="7">
    <location>
        <begin position="116"/>
        <end position="137"/>
    </location>
</feature>
<dbReference type="PROSITE" id="PS51727">
    <property type="entry name" value="CBP_P300_HAT"/>
    <property type="match status" value="1"/>
</dbReference>
<evidence type="ECO:0000256" key="1">
    <source>
        <dbReference type="ARBA" id="ARBA00004123"/>
    </source>
</evidence>
<evidence type="ECO:0000256" key="7">
    <source>
        <dbReference type="SAM" id="MobiDB-lite"/>
    </source>
</evidence>
<proteinExistence type="predicted"/>
<evidence type="ECO:0000259" key="8">
    <source>
        <dbReference type="PROSITE" id="PS51727"/>
    </source>
</evidence>
<dbReference type="InterPro" id="IPR013178">
    <property type="entry name" value="Histone_AcTrfase_Rtt109/CBP"/>
</dbReference>
<evidence type="ECO:0000256" key="2">
    <source>
        <dbReference type="ARBA" id="ARBA00013184"/>
    </source>
</evidence>
<evidence type="ECO:0000313" key="9">
    <source>
        <dbReference type="EMBL" id="KAL0198327.1"/>
    </source>
</evidence>
<dbReference type="SMART" id="SM01250">
    <property type="entry name" value="KAT11"/>
    <property type="match status" value="1"/>
</dbReference>
<dbReference type="GO" id="GO:0005634">
    <property type="term" value="C:nucleus"/>
    <property type="evidence" value="ECO:0007669"/>
    <property type="project" value="UniProtKB-SubCell"/>
</dbReference>
<dbReference type="PANTHER" id="PTHR13808">
    <property type="entry name" value="CBP/P300-RELATED"/>
    <property type="match status" value="1"/>
</dbReference>
<dbReference type="Proteomes" id="UP001529510">
    <property type="component" value="Unassembled WGS sequence"/>
</dbReference>
<dbReference type="InterPro" id="IPR031162">
    <property type="entry name" value="CBP_P300_HAT"/>
</dbReference>
<sequence>RVYISYLDSVHFFQPRHLRTGVYHEILIGYLEYVKKMGEGDDYIFHCHPSDQKIPKPKRLQEWYKKMLDKAVAERIVHDYKDIFKQATEDRLTSAKELPYFEGDFWPNVLEESIKELEQEEEERKREENNTSSESID</sequence>
<evidence type="ECO:0000313" key="10">
    <source>
        <dbReference type="Proteomes" id="UP001529510"/>
    </source>
</evidence>
<dbReference type="Pfam" id="PF08214">
    <property type="entry name" value="HAT_KAT11"/>
    <property type="match status" value="1"/>
</dbReference>
<keyword evidence="6" id="KW-0539">Nucleus</keyword>
<keyword evidence="10" id="KW-1185">Reference proteome</keyword>
<feature type="compositionally biased region" description="Basic and acidic residues" evidence="7">
    <location>
        <begin position="116"/>
        <end position="129"/>
    </location>
</feature>
<name>A0ABD0RKE0_CIRMR</name>
<dbReference type="GO" id="GO:0004402">
    <property type="term" value="F:histone acetyltransferase activity"/>
    <property type="evidence" value="ECO:0007669"/>
    <property type="project" value="UniProtKB-ARBA"/>
</dbReference>
<evidence type="ECO:0000256" key="3">
    <source>
        <dbReference type="ARBA" id="ARBA00022679"/>
    </source>
</evidence>
<dbReference type="PANTHER" id="PTHR13808:SF29">
    <property type="entry name" value="HISTONE ACETYLTRANSFERASE P300"/>
    <property type="match status" value="1"/>
</dbReference>
<keyword evidence="5" id="KW-0804">Transcription</keyword>
<keyword evidence="4" id="KW-0805">Transcription regulation</keyword>
<dbReference type="EC" id="2.3.1.48" evidence="2"/>
<keyword evidence="3" id="KW-0808">Transferase</keyword>
<organism evidence="9 10">
    <name type="scientific">Cirrhinus mrigala</name>
    <name type="common">Mrigala</name>
    <dbReference type="NCBI Taxonomy" id="683832"/>
    <lineage>
        <taxon>Eukaryota</taxon>
        <taxon>Metazoa</taxon>
        <taxon>Chordata</taxon>
        <taxon>Craniata</taxon>
        <taxon>Vertebrata</taxon>
        <taxon>Euteleostomi</taxon>
        <taxon>Actinopterygii</taxon>
        <taxon>Neopterygii</taxon>
        <taxon>Teleostei</taxon>
        <taxon>Ostariophysi</taxon>
        <taxon>Cypriniformes</taxon>
        <taxon>Cyprinidae</taxon>
        <taxon>Labeoninae</taxon>
        <taxon>Labeonini</taxon>
        <taxon>Cirrhinus</taxon>
    </lineage>
</organism>
<feature type="domain" description="CBP/p300-type HAT" evidence="8">
    <location>
        <begin position="1"/>
        <end position="137"/>
    </location>
</feature>
<protein>
    <recommendedName>
        <fullName evidence="2">histone acetyltransferase</fullName>
        <ecNumber evidence="2">2.3.1.48</ecNumber>
    </recommendedName>
</protein>
<comment type="caution">
    <text evidence="9">The sequence shown here is derived from an EMBL/GenBank/DDBJ whole genome shotgun (WGS) entry which is preliminary data.</text>
</comment>
<reference evidence="9 10" key="1">
    <citation type="submission" date="2024-05" db="EMBL/GenBank/DDBJ databases">
        <title>Genome sequencing and assembly of Indian major carp, Cirrhinus mrigala (Hamilton, 1822).</title>
        <authorList>
            <person name="Mohindra V."/>
            <person name="Chowdhury L.M."/>
            <person name="Lal K."/>
            <person name="Jena J.K."/>
        </authorList>
    </citation>
    <scope>NUCLEOTIDE SEQUENCE [LARGE SCALE GENOMIC DNA]</scope>
    <source>
        <strain evidence="9">CM1030</strain>
        <tissue evidence="9">Blood</tissue>
    </source>
</reference>
<comment type="subcellular location">
    <subcellularLocation>
        <location evidence="1">Nucleus</location>
    </subcellularLocation>
</comment>
<dbReference type="AlphaFoldDB" id="A0ABD0RKE0"/>